<dbReference type="RefSeq" id="XP_001580636.1">
    <property type="nucleotide sequence ID" value="XM_001580586.1"/>
</dbReference>
<dbReference type="SMART" id="SM00220">
    <property type="entry name" value="S_TKc"/>
    <property type="match status" value="1"/>
</dbReference>
<keyword evidence="1 8" id="KW-0723">Serine/threonine-protein kinase</keyword>
<keyword evidence="6 7" id="KW-0067">ATP-binding</keyword>
<dbReference type="PROSITE" id="PS50011">
    <property type="entry name" value="PROTEIN_KINASE_DOM"/>
    <property type="match status" value="1"/>
</dbReference>
<dbReference type="PANTHER" id="PTHR24345:SF0">
    <property type="entry name" value="CELL CYCLE SERINE_THREONINE-PROTEIN KINASE CDC5_MSD2"/>
    <property type="match status" value="1"/>
</dbReference>
<name>A2DIN7_TRIV3</name>
<dbReference type="Gene3D" id="1.10.510.10">
    <property type="entry name" value="Transferase(Phosphotransferase) domain 1"/>
    <property type="match status" value="1"/>
</dbReference>
<dbReference type="InterPro" id="IPR033701">
    <property type="entry name" value="POLO_box_1"/>
</dbReference>
<dbReference type="InterPro" id="IPR000959">
    <property type="entry name" value="POLO_box_dom"/>
</dbReference>
<keyword evidence="12" id="KW-1185">Reference proteome</keyword>
<feature type="binding site" evidence="7">
    <location>
        <position position="52"/>
    </location>
    <ligand>
        <name>ATP</name>
        <dbReference type="ChEBI" id="CHEBI:30616"/>
    </ligand>
</feature>
<comment type="catalytic activity">
    <reaction evidence="8">
        <text>L-threonyl-[protein] + ATP = O-phospho-L-threonyl-[protein] + ADP + H(+)</text>
        <dbReference type="Rhea" id="RHEA:46608"/>
        <dbReference type="Rhea" id="RHEA-COMP:11060"/>
        <dbReference type="Rhea" id="RHEA-COMP:11605"/>
        <dbReference type="ChEBI" id="CHEBI:15378"/>
        <dbReference type="ChEBI" id="CHEBI:30013"/>
        <dbReference type="ChEBI" id="CHEBI:30616"/>
        <dbReference type="ChEBI" id="CHEBI:61977"/>
        <dbReference type="ChEBI" id="CHEBI:456216"/>
        <dbReference type="EC" id="2.7.11.21"/>
    </reaction>
</comment>
<dbReference type="FunCoup" id="A2DIN7">
    <property type="interactions" value="411"/>
</dbReference>
<dbReference type="EC" id="2.7.11.21" evidence="8"/>
<dbReference type="eggNOG" id="KOG0575">
    <property type="taxonomic scope" value="Eukaryota"/>
</dbReference>
<evidence type="ECO:0000313" key="12">
    <source>
        <dbReference type="Proteomes" id="UP000001542"/>
    </source>
</evidence>
<evidence type="ECO:0000259" key="10">
    <source>
        <dbReference type="PROSITE" id="PS50078"/>
    </source>
</evidence>
<evidence type="ECO:0000256" key="4">
    <source>
        <dbReference type="ARBA" id="ARBA00022741"/>
    </source>
</evidence>
<evidence type="ECO:0000259" key="9">
    <source>
        <dbReference type="PROSITE" id="PS50011"/>
    </source>
</evidence>
<dbReference type="GO" id="GO:0004674">
    <property type="term" value="F:protein serine/threonine kinase activity"/>
    <property type="evidence" value="ECO:0007669"/>
    <property type="project" value="UniProtKB-KW"/>
</dbReference>
<dbReference type="PROSITE" id="PS00108">
    <property type="entry name" value="PROTEIN_KINASE_ST"/>
    <property type="match status" value="1"/>
</dbReference>
<evidence type="ECO:0000256" key="2">
    <source>
        <dbReference type="ARBA" id="ARBA00022679"/>
    </source>
</evidence>
<dbReference type="Pfam" id="PF00659">
    <property type="entry name" value="POLO_box"/>
    <property type="match status" value="1"/>
</dbReference>
<reference evidence="11" key="1">
    <citation type="submission" date="2006-10" db="EMBL/GenBank/DDBJ databases">
        <authorList>
            <person name="Amadeo P."/>
            <person name="Zhao Q."/>
            <person name="Wortman J."/>
            <person name="Fraser-Liggett C."/>
            <person name="Carlton J."/>
        </authorList>
    </citation>
    <scope>NUCLEOTIDE SEQUENCE</scope>
    <source>
        <strain evidence="11">G3</strain>
    </source>
</reference>
<dbReference type="InterPro" id="IPR033695">
    <property type="entry name" value="POLO_box_2"/>
</dbReference>
<dbReference type="FunFam" id="3.30.1120.30:FF:000008">
    <property type="entry name" value="Serine/threonine-protein kinase PLK"/>
    <property type="match status" value="1"/>
</dbReference>
<dbReference type="InterPro" id="IPR011009">
    <property type="entry name" value="Kinase-like_dom_sf"/>
</dbReference>
<reference evidence="11" key="2">
    <citation type="journal article" date="2007" name="Science">
        <title>Draft genome sequence of the sexually transmitted pathogen Trichomonas vaginalis.</title>
        <authorList>
            <person name="Carlton J.M."/>
            <person name="Hirt R.P."/>
            <person name="Silva J.C."/>
            <person name="Delcher A.L."/>
            <person name="Schatz M."/>
            <person name="Zhao Q."/>
            <person name="Wortman J.R."/>
            <person name="Bidwell S.L."/>
            <person name="Alsmark U.C.M."/>
            <person name="Besteiro S."/>
            <person name="Sicheritz-Ponten T."/>
            <person name="Noel C.J."/>
            <person name="Dacks J.B."/>
            <person name="Foster P.G."/>
            <person name="Simillion C."/>
            <person name="Van de Peer Y."/>
            <person name="Miranda-Saavedra D."/>
            <person name="Barton G.J."/>
            <person name="Westrop G.D."/>
            <person name="Mueller S."/>
            <person name="Dessi D."/>
            <person name="Fiori P.L."/>
            <person name="Ren Q."/>
            <person name="Paulsen I."/>
            <person name="Zhang H."/>
            <person name="Bastida-Corcuera F.D."/>
            <person name="Simoes-Barbosa A."/>
            <person name="Brown M.T."/>
            <person name="Hayes R.D."/>
            <person name="Mukherjee M."/>
            <person name="Okumura C.Y."/>
            <person name="Schneider R."/>
            <person name="Smith A.J."/>
            <person name="Vanacova S."/>
            <person name="Villalvazo M."/>
            <person name="Haas B.J."/>
            <person name="Pertea M."/>
            <person name="Feldblyum T.V."/>
            <person name="Utterback T.R."/>
            <person name="Shu C.L."/>
            <person name="Osoegawa K."/>
            <person name="de Jong P.J."/>
            <person name="Hrdy I."/>
            <person name="Horvathova L."/>
            <person name="Zubacova Z."/>
            <person name="Dolezal P."/>
            <person name="Malik S.B."/>
            <person name="Logsdon J.M. Jr."/>
            <person name="Henze K."/>
            <person name="Gupta A."/>
            <person name="Wang C.C."/>
            <person name="Dunne R.L."/>
            <person name="Upcroft J.A."/>
            <person name="Upcroft P."/>
            <person name="White O."/>
            <person name="Salzberg S.L."/>
            <person name="Tang P."/>
            <person name="Chiu C.-H."/>
            <person name="Lee Y.-S."/>
            <person name="Embley T.M."/>
            <person name="Coombs G.H."/>
            <person name="Mottram J.C."/>
            <person name="Tachezy J."/>
            <person name="Fraser-Liggett C.M."/>
            <person name="Johnson P.J."/>
        </authorList>
    </citation>
    <scope>NUCLEOTIDE SEQUENCE [LARGE SCALE GENOMIC DNA]</scope>
    <source>
        <strain evidence="11">G3</strain>
    </source>
</reference>
<dbReference type="SUPFAM" id="SSF82615">
    <property type="entry name" value="Polo-box domain"/>
    <property type="match status" value="2"/>
</dbReference>
<dbReference type="SMR" id="A2DIN7"/>
<keyword evidence="2 8" id="KW-0808">Transferase</keyword>
<gene>
    <name evidence="11" type="ORF">TVAG_432460</name>
</gene>
<evidence type="ECO:0000256" key="7">
    <source>
        <dbReference type="PROSITE-ProRule" id="PRU10141"/>
    </source>
</evidence>
<dbReference type="Proteomes" id="UP000001542">
    <property type="component" value="Unassembled WGS sequence"/>
</dbReference>
<evidence type="ECO:0000256" key="5">
    <source>
        <dbReference type="ARBA" id="ARBA00022777"/>
    </source>
</evidence>
<dbReference type="CDD" id="cd13118">
    <property type="entry name" value="POLO_box_1"/>
    <property type="match status" value="1"/>
</dbReference>
<accession>A2DIN7</accession>
<comment type="similarity">
    <text evidence="8">Belongs to the protein kinase superfamily. Ser/Thr protein kinase family. CDC5/Polo subfamily.</text>
</comment>
<organism evidence="11 12">
    <name type="scientific">Trichomonas vaginalis (strain ATCC PRA-98 / G3)</name>
    <dbReference type="NCBI Taxonomy" id="412133"/>
    <lineage>
        <taxon>Eukaryota</taxon>
        <taxon>Metamonada</taxon>
        <taxon>Parabasalia</taxon>
        <taxon>Trichomonadida</taxon>
        <taxon>Trichomonadidae</taxon>
        <taxon>Trichomonas</taxon>
    </lineage>
</organism>
<sequence>MASYPAVPLVFVFKNANGTTVSYKRHEELGKGGFAIAYRVSDVNTGQDYAMKVISKDKYTKPKSLEKLKSEISIQASLNHPNILRSYAHYEDFKYYYILLELAPGKSVRDMVRAQRRLPEKKVAQFTKDILRGVGYLHDNRIIHRDLKLENYLIGADGKIKVADFGLSAKLDYDDEKKFTVCGTPNYLCPEILRSKGHSYEVDIWAIGVSVYVMLFGRQPFDCIKTKLLYEHIKSGNYTFPLEPKVSKAATDFIKSTLQVNPALRPSVQQLLSHPFITGNGFDNILKNPLHNVEPAHIAPKHIPIVPKPEEPVIAHKHFAPIPKYQDLIRKPLEKKEENEIIQEIENRPVRVGEETTVPKYFVARFCDDSKANGLGYLLADGTVGLIMNDKSRWVMDPHETFIQYYRDYHVEEPENVEVYSTKYHQVTIIKKFSKSLKKLTSMFTLPSEPYSRFLPLRHVKYWLRTENATLFRMDQKDVQVNFDDKVKIAYFPRQKKMMMVTNLKERTRAIMTDSLKSSRVPSEEKTRYEKVRELLFMLSQQHV</sequence>
<dbReference type="SUPFAM" id="SSF56112">
    <property type="entry name" value="Protein kinase-like (PK-like)"/>
    <property type="match status" value="1"/>
</dbReference>
<dbReference type="InParanoid" id="A2DIN7"/>
<protein>
    <recommendedName>
        <fullName evidence="8">Serine/threonine-protein kinase PLK</fullName>
        <ecNumber evidence="8">2.7.11.21</ecNumber>
    </recommendedName>
    <alternativeName>
        <fullName evidence="8">Polo-like kinase</fullName>
    </alternativeName>
</protein>
<dbReference type="Pfam" id="PF00069">
    <property type="entry name" value="Pkinase"/>
    <property type="match status" value="1"/>
</dbReference>
<dbReference type="VEuPathDB" id="TrichDB:TVAG_432460"/>
<evidence type="ECO:0000256" key="3">
    <source>
        <dbReference type="ARBA" id="ARBA00022737"/>
    </source>
</evidence>
<dbReference type="EMBL" id="DS113205">
    <property type="protein sequence ID" value="EAY19650.1"/>
    <property type="molecule type" value="Genomic_DNA"/>
</dbReference>
<keyword evidence="5 8" id="KW-0418">Kinase</keyword>
<evidence type="ECO:0000313" key="11">
    <source>
        <dbReference type="EMBL" id="EAY19650.1"/>
    </source>
</evidence>
<dbReference type="GO" id="GO:0005634">
    <property type="term" value="C:nucleus"/>
    <property type="evidence" value="ECO:0000318"/>
    <property type="project" value="GO_Central"/>
</dbReference>
<dbReference type="CDD" id="cd13117">
    <property type="entry name" value="POLO_box_2"/>
    <property type="match status" value="1"/>
</dbReference>
<evidence type="ECO:0000256" key="1">
    <source>
        <dbReference type="ARBA" id="ARBA00022527"/>
    </source>
</evidence>
<dbReference type="OMA" id="GVIQANF"/>
<dbReference type="InterPro" id="IPR008271">
    <property type="entry name" value="Ser/Thr_kinase_AS"/>
</dbReference>
<keyword evidence="3" id="KW-0677">Repeat</keyword>
<dbReference type="CDD" id="cd14099">
    <property type="entry name" value="STKc_PLK"/>
    <property type="match status" value="1"/>
</dbReference>
<evidence type="ECO:0000256" key="6">
    <source>
        <dbReference type="ARBA" id="ARBA00022840"/>
    </source>
</evidence>
<keyword evidence="4 7" id="KW-0547">Nucleotide-binding</keyword>
<dbReference type="GO" id="GO:0005524">
    <property type="term" value="F:ATP binding"/>
    <property type="evidence" value="ECO:0007669"/>
    <property type="project" value="UniProtKB-UniRule"/>
</dbReference>
<dbReference type="PROSITE" id="PS00107">
    <property type="entry name" value="PROTEIN_KINASE_ATP"/>
    <property type="match status" value="1"/>
</dbReference>
<evidence type="ECO:0000256" key="8">
    <source>
        <dbReference type="RuleBase" id="RU361162"/>
    </source>
</evidence>
<dbReference type="FunFam" id="3.30.200.20:FF:000042">
    <property type="entry name" value="Aurora kinase A"/>
    <property type="match status" value="1"/>
</dbReference>
<dbReference type="InterPro" id="IPR017441">
    <property type="entry name" value="Protein_kinase_ATP_BS"/>
</dbReference>
<dbReference type="STRING" id="5722.A2DIN7"/>
<dbReference type="KEGG" id="tva:5465179"/>
<dbReference type="FunFam" id="1.10.510.10:FF:000673">
    <property type="entry name" value="CAMK family protein kinase"/>
    <property type="match status" value="1"/>
</dbReference>
<dbReference type="Gene3D" id="3.30.1120.30">
    <property type="entry name" value="POLO box domain"/>
    <property type="match status" value="2"/>
</dbReference>
<dbReference type="AlphaFoldDB" id="A2DIN7"/>
<dbReference type="VEuPathDB" id="TrichDB:TVAGG3_0562780"/>
<dbReference type="OrthoDB" id="408964at2759"/>
<proteinExistence type="inferred from homology"/>
<dbReference type="InterPro" id="IPR036947">
    <property type="entry name" value="POLO_box_dom_sf"/>
</dbReference>
<feature type="domain" description="POLO box" evidence="10">
    <location>
        <begin position="362"/>
        <end position="439"/>
    </location>
</feature>
<feature type="domain" description="Protein kinase" evidence="9">
    <location>
        <begin position="23"/>
        <end position="277"/>
    </location>
</feature>
<dbReference type="PROSITE" id="PS50078">
    <property type="entry name" value="POLO_BOX"/>
    <property type="match status" value="1"/>
</dbReference>
<dbReference type="InterPro" id="IPR000719">
    <property type="entry name" value="Prot_kinase_dom"/>
</dbReference>
<dbReference type="PANTHER" id="PTHR24345">
    <property type="entry name" value="SERINE/THREONINE-PROTEIN KINASE PLK"/>
    <property type="match status" value="1"/>
</dbReference>